<accession>A0ABQ1UQC4</accession>
<protein>
    <submittedName>
        <fullName evidence="1">Uncharacterized protein</fullName>
    </submittedName>
</protein>
<dbReference type="EMBL" id="BMHT01000007">
    <property type="protein sequence ID" value="GGF22271.1"/>
    <property type="molecule type" value="Genomic_DNA"/>
</dbReference>
<keyword evidence="2" id="KW-1185">Reference proteome</keyword>
<dbReference type="RefSeq" id="WP_188815576.1">
    <property type="nucleotide sequence ID" value="NZ_BMHT01000007.1"/>
</dbReference>
<gene>
    <name evidence="1" type="ORF">GCM10011383_37380</name>
</gene>
<sequence>MAEQTNATAKKNPFAAHFKANPKAKELLVTSDGTPFLPQNEAWAKAHAKSLTDKAIKRVGTDGEEIKDEE</sequence>
<organism evidence="1 2">
    <name type="scientific">Hymenobacter cavernae</name>
    <dbReference type="NCBI Taxonomy" id="2044852"/>
    <lineage>
        <taxon>Bacteria</taxon>
        <taxon>Pseudomonadati</taxon>
        <taxon>Bacteroidota</taxon>
        <taxon>Cytophagia</taxon>
        <taxon>Cytophagales</taxon>
        <taxon>Hymenobacteraceae</taxon>
        <taxon>Hymenobacter</taxon>
    </lineage>
</organism>
<name>A0ABQ1UQC4_9BACT</name>
<proteinExistence type="predicted"/>
<comment type="caution">
    <text evidence="1">The sequence shown here is derived from an EMBL/GenBank/DDBJ whole genome shotgun (WGS) entry which is preliminary data.</text>
</comment>
<evidence type="ECO:0000313" key="1">
    <source>
        <dbReference type="EMBL" id="GGF22271.1"/>
    </source>
</evidence>
<reference evidence="2" key="1">
    <citation type="journal article" date="2019" name="Int. J. Syst. Evol. Microbiol.">
        <title>The Global Catalogue of Microorganisms (GCM) 10K type strain sequencing project: providing services to taxonomists for standard genome sequencing and annotation.</title>
        <authorList>
            <consortium name="The Broad Institute Genomics Platform"/>
            <consortium name="The Broad Institute Genome Sequencing Center for Infectious Disease"/>
            <person name="Wu L."/>
            <person name="Ma J."/>
        </authorList>
    </citation>
    <scope>NUCLEOTIDE SEQUENCE [LARGE SCALE GENOMIC DNA]</scope>
    <source>
        <strain evidence="2">CGMCC 1.15197</strain>
    </source>
</reference>
<dbReference type="Proteomes" id="UP000632273">
    <property type="component" value="Unassembled WGS sequence"/>
</dbReference>
<evidence type="ECO:0000313" key="2">
    <source>
        <dbReference type="Proteomes" id="UP000632273"/>
    </source>
</evidence>